<dbReference type="SMART" id="SM00220">
    <property type="entry name" value="S_TKc"/>
    <property type="match status" value="1"/>
</dbReference>
<evidence type="ECO:0000256" key="2">
    <source>
        <dbReference type="ARBA" id="ARBA00022679"/>
    </source>
</evidence>
<feature type="domain" description="PASTA" evidence="7">
    <location>
        <begin position="568"/>
        <end position="631"/>
    </location>
</feature>
<sequence>MSDLSGEFIDGRYELLHRIASGGMASIYSALDTRLDRKVAVKIMHSHLAQDEAFVSRFIREAKAAAVLSHPNIVAVQDQGWNTNGVPAVFIVMELIEGFTLRDFIEERGRFSVKDTLQYLTPVASALAMAHRIGIIHRDIKPENILVSTDGRIKIADFGLAHGALIGSTMTAESSVVLGSVSYLSPEQVQRGISDSRSDVYSTAIVAYELLTGEKPFSGDSPIQIAYMHVNNRVPRVSELRNDIPEKLDDLIYRASSVNPDERPKDAGQFLAELQSITRELDPKRNQMSLELDIPIRVDQKKVKERKKKNVAPKELTVESAREPQLKENTAPVRRRTSKRVRRNRKIALLLAVSLGIAGWYALVGPGARVVVPSIVGATLEEAQSSLTPLGLNTEVAEKRFDEDIAAGKVIDSKPSGGGKIDPGGTVTIVLSKGKERYQLPVLTGLTPEAAFKSIASLPLKTGTVVEEFNSTVPNGFVISSNPGSDVKLKRDTVINLLVSKGIEQAELPIYLGKSGEQALNELTDLGFDVTSTFEFSETVPMGAVITQNPATAQAPKGGVVALVISKGSHNVFIPNLNSIEESKAIAALKDLNLKVVVKKIGKKPLKYVINMVPKFGTKVARGSTVTITVG</sequence>
<dbReference type="SUPFAM" id="SSF56112">
    <property type="entry name" value="Protein kinase-like (PK-like)"/>
    <property type="match status" value="1"/>
</dbReference>
<evidence type="ECO:0000313" key="8">
    <source>
        <dbReference type="EMBL" id="CAB5240127.1"/>
    </source>
</evidence>
<dbReference type="InterPro" id="IPR011009">
    <property type="entry name" value="Kinase-like_dom_sf"/>
</dbReference>
<dbReference type="EMBL" id="CAFBSG010000008">
    <property type="protein sequence ID" value="CAB5240127.1"/>
    <property type="molecule type" value="Genomic_DNA"/>
</dbReference>
<feature type="domain" description="PASTA" evidence="7">
    <location>
        <begin position="502"/>
        <end position="567"/>
    </location>
</feature>
<dbReference type="Gene3D" id="3.30.10.20">
    <property type="match status" value="4"/>
</dbReference>
<dbReference type="FunFam" id="3.30.200.20:FF:000035">
    <property type="entry name" value="Serine/threonine protein kinase Stk1"/>
    <property type="match status" value="1"/>
</dbReference>
<evidence type="ECO:0000256" key="1">
    <source>
        <dbReference type="ARBA" id="ARBA00022527"/>
    </source>
</evidence>
<dbReference type="PROSITE" id="PS00108">
    <property type="entry name" value="PROTEIN_KINASE_ST"/>
    <property type="match status" value="1"/>
</dbReference>
<dbReference type="Pfam" id="PF00069">
    <property type="entry name" value="Pkinase"/>
    <property type="match status" value="1"/>
</dbReference>
<proteinExistence type="predicted"/>
<dbReference type="Gene3D" id="3.30.200.20">
    <property type="entry name" value="Phosphorylase Kinase, domain 1"/>
    <property type="match status" value="1"/>
</dbReference>
<dbReference type="Pfam" id="PF03793">
    <property type="entry name" value="PASTA"/>
    <property type="match status" value="4"/>
</dbReference>
<feature type="domain" description="PASTA" evidence="7">
    <location>
        <begin position="434"/>
        <end position="501"/>
    </location>
</feature>
<keyword evidence="1" id="KW-0723">Serine/threonine-protein kinase</keyword>
<evidence type="ECO:0000256" key="3">
    <source>
        <dbReference type="ARBA" id="ARBA00022741"/>
    </source>
</evidence>
<dbReference type="InterPro" id="IPR005543">
    <property type="entry name" value="PASTA_dom"/>
</dbReference>
<dbReference type="InterPro" id="IPR000719">
    <property type="entry name" value="Prot_kinase_dom"/>
</dbReference>
<protein>
    <submittedName>
        <fullName evidence="8">Unannotated protein</fullName>
    </submittedName>
</protein>
<evidence type="ECO:0000259" key="7">
    <source>
        <dbReference type="PROSITE" id="PS51178"/>
    </source>
</evidence>
<dbReference type="PROSITE" id="PS50011">
    <property type="entry name" value="PROTEIN_KINASE_DOM"/>
    <property type="match status" value="1"/>
</dbReference>
<evidence type="ECO:0000256" key="5">
    <source>
        <dbReference type="ARBA" id="ARBA00022840"/>
    </source>
</evidence>
<keyword evidence="4" id="KW-0418">Kinase</keyword>
<dbReference type="SMART" id="SM00740">
    <property type="entry name" value="PASTA"/>
    <property type="match status" value="4"/>
</dbReference>
<evidence type="ECO:0000259" key="6">
    <source>
        <dbReference type="PROSITE" id="PS50011"/>
    </source>
</evidence>
<dbReference type="PANTHER" id="PTHR43289">
    <property type="entry name" value="MITOGEN-ACTIVATED PROTEIN KINASE KINASE KINASE 20-RELATED"/>
    <property type="match status" value="1"/>
</dbReference>
<dbReference type="GO" id="GO:0005524">
    <property type="term" value="F:ATP binding"/>
    <property type="evidence" value="ECO:0007669"/>
    <property type="project" value="UniProtKB-KW"/>
</dbReference>
<accession>A0A6J7XWG1</accession>
<dbReference type="FunFam" id="1.10.510.10:FF:000021">
    <property type="entry name" value="Serine/threonine protein kinase"/>
    <property type="match status" value="1"/>
</dbReference>
<dbReference type="CDD" id="cd06577">
    <property type="entry name" value="PASTA_pknB"/>
    <property type="match status" value="4"/>
</dbReference>
<reference evidence="8" key="1">
    <citation type="submission" date="2020-05" db="EMBL/GenBank/DDBJ databases">
        <authorList>
            <person name="Chiriac C."/>
            <person name="Salcher M."/>
            <person name="Ghai R."/>
            <person name="Kavagutti S V."/>
        </authorList>
    </citation>
    <scope>NUCLEOTIDE SEQUENCE</scope>
</reference>
<dbReference type="Gene3D" id="1.10.510.10">
    <property type="entry name" value="Transferase(Phosphotransferase) domain 1"/>
    <property type="match status" value="1"/>
</dbReference>
<feature type="domain" description="Protein kinase" evidence="6">
    <location>
        <begin position="13"/>
        <end position="277"/>
    </location>
</feature>
<gene>
    <name evidence="8" type="ORF">UFOPK3554_00666</name>
</gene>
<dbReference type="PROSITE" id="PS51178">
    <property type="entry name" value="PASTA"/>
    <property type="match status" value="4"/>
</dbReference>
<dbReference type="GO" id="GO:0004674">
    <property type="term" value="F:protein serine/threonine kinase activity"/>
    <property type="evidence" value="ECO:0007669"/>
    <property type="project" value="UniProtKB-KW"/>
</dbReference>
<keyword evidence="2" id="KW-0808">Transferase</keyword>
<evidence type="ECO:0000256" key="4">
    <source>
        <dbReference type="ARBA" id="ARBA00022777"/>
    </source>
</evidence>
<keyword evidence="5" id="KW-0067">ATP-binding</keyword>
<dbReference type="InterPro" id="IPR008271">
    <property type="entry name" value="Ser/Thr_kinase_AS"/>
</dbReference>
<keyword evidence="3" id="KW-0547">Nucleotide-binding</keyword>
<name>A0A6J7XWG1_9ZZZZ</name>
<dbReference type="CDD" id="cd14014">
    <property type="entry name" value="STKc_PknB_like"/>
    <property type="match status" value="1"/>
</dbReference>
<dbReference type="AlphaFoldDB" id="A0A6J7XWG1"/>
<organism evidence="8">
    <name type="scientific">freshwater metagenome</name>
    <dbReference type="NCBI Taxonomy" id="449393"/>
    <lineage>
        <taxon>unclassified sequences</taxon>
        <taxon>metagenomes</taxon>
        <taxon>ecological metagenomes</taxon>
    </lineage>
</organism>
<dbReference type="PANTHER" id="PTHR43289:SF34">
    <property type="entry name" value="SERINE_THREONINE-PROTEIN KINASE YBDM-RELATED"/>
    <property type="match status" value="1"/>
</dbReference>
<dbReference type="NCBIfam" id="NF033483">
    <property type="entry name" value="PknB_PASTA_kin"/>
    <property type="match status" value="1"/>
</dbReference>
<feature type="domain" description="PASTA" evidence="7">
    <location>
        <begin position="367"/>
        <end position="433"/>
    </location>
</feature>